<feature type="coiled-coil region" evidence="4">
    <location>
        <begin position="429"/>
        <end position="463"/>
    </location>
</feature>
<keyword evidence="2" id="KW-0539">Nucleus</keyword>
<dbReference type="STRING" id="6573.A0A210PJ37"/>
<feature type="compositionally biased region" description="Polar residues" evidence="5">
    <location>
        <begin position="485"/>
        <end position="511"/>
    </location>
</feature>
<comment type="subcellular location">
    <subcellularLocation>
        <location evidence="1">Nucleus</location>
    </subcellularLocation>
</comment>
<evidence type="ECO:0000256" key="1">
    <source>
        <dbReference type="ARBA" id="ARBA00004123"/>
    </source>
</evidence>
<dbReference type="OrthoDB" id="6436112at2759"/>
<evidence type="ECO:0000313" key="7">
    <source>
        <dbReference type="EMBL" id="OWF36508.1"/>
    </source>
</evidence>
<dbReference type="Pfam" id="PF02437">
    <property type="entry name" value="Ski_Sno_DHD"/>
    <property type="match status" value="1"/>
</dbReference>
<dbReference type="GO" id="GO:0005667">
    <property type="term" value="C:transcription regulator complex"/>
    <property type="evidence" value="ECO:0007669"/>
    <property type="project" value="TreeGrafter"/>
</dbReference>
<dbReference type="Gene3D" id="3.10.260.20">
    <property type="entry name" value="Ski"/>
    <property type="match status" value="1"/>
</dbReference>
<dbReference type="InterPro" id="IPR052417">
    <property type="entry name" value="Dachshund_domain"/>
</dbReference>
<feature type="compositionally biased region" description="Polar residues" evidence="5">
    <location>
        <begin position="548"/>
        <end position="557"/>
    </location>
</feature>
<dbReference type="GO" id="GO:0005634">
    <property type="term" value="C:nucleus"/>
    <property type="evidence" value="ECO:0007669"/>
    <property type="project" value="UniProtKB-SubCell"/>
</dbReference>
<dbReference type="FunFam" id="3.10.260.20:FF:000001">
    <property type="entry name" value="Dachshund homolog 1"/>
    <property type="match status" value="1"/>
</dbReference>
<dbReference type="SUPFAM" id="SSF46955">
    <property type="entry name" value="Putative DNA-binding domain"/>
    <property type="match status" value="1"/>
</dbReference>
<dbReference type="EMBL" id="NEDP02076594">
    <property type="protein sequence ID" value="OWF36508.1"/>
    <property type="molecule type" value="Genomic_DNA"/>
</dbReference>
<feature type="region of interest" description="Disordered" evidence="5">
    <location>
        <begin position="485"/>
        <end position="568"/>
    </location>
</feature>
<name>A0A210PJ37_MIZYE</name>
<protein>
    <submittedName>
        <fullName evidence="7">Dachshund-like 1</fullName>
    </submittedName>
</protein>
<sequence length="568" mass="63921">MHTIGSDYMESPLGHLKGDPYPSPPRAHSSPGPTPGTISLTHGMIPTVNHNNSLLSKLHKATTYSSPPPIACNPDNNICKLIEYRSAKVAAFVVDGRELICLPQAFELFLKHLVGGLHTVYTKLKRLDILPVVCNVEQVRILRGLGSIQPGVNRCKLISCKEFDILYEDCTNSNARPGRPPKRNPHLHASPETLEKLKKSRLDGDHFQYDPRLYGLSNLLTDRKSLFNGFAHHPYAMGPLPFMPLNHPMISPPTSIAMATHLGLRPDGSIIKDRSSSESDLMSPRSRDERLEAAMKMGRVSPHYDAERLHRNSEYDNNKPLNLHINGHTKDLSNRFSNGKSDDDDDEDDRLSDERDDDLDDSMDPSESGNNSDIGEKHTAPAAPFPTELLNGETPSISSIETLLLNIQGLLKVAAENARHHERQLSYEKAELKMELIREKEVRESLEKQLSAEQRSKVALLKRIKREKRIRRKIQEQQMMEISLEQQAKASHSPHTASVPSPDSVKNNNESASEKEVEKEMQSEAIERRMSCNSESQERSSHLFENYLSHSSNSTNRFPYLPMVKDVQ</sequence>
<evidence type="ECO:0000256" key="3">
    <source>
        <dbReference type="ARBA" id="ARBA00038192"/>
    </source>
</evidence>
<feature type="region of interest" description="Disordered" evidence="5">
    <location>
        <begin position="267"/>
        <end position="287"/>
    </location>
</feature>
<evidence type="ECO:0000256" key="5">
    <source>
        <dbReference type="SAM" id="MobiDB-lite"/>
    </source>
</evidence>
<comment type="caution">
    <text evidence="7">The sequence shown here is derived from an EMBL/GenBank/DDBJ whole genome shotgun (WGS) entry which is preliminary data.</text>
</comment>
<accession>A0A210PJ37</accession>
<dbReference type="AlphaFoldDB" id="A0A210PJ37"/>
<evidence type="ECO:0000259" key="6">
    <source>
        <dbReference type="Pfam" id="PF02437"/>
    </source>
</evidence>
<gene>
    <name evidence="7" type="ORF">KP79_PYT03145</name>
</gene>
<feature type="compositionally biased region" description="Acidic residues" evidence="5">
    <location>
        <begin position="342"/>
        <end position="364"/>
    </location>
</feature>
<dbReference type="GO" id="GO:0000981">
    <property type="term" value="F:DNA-binding transcription factor activity, RNA polymerase II-specific"/>
    <property type="evidence" value="ECO:0007669"/>
    <property type="project" value="TreeGrafter"/>
</dbReference>
<evidence type="ECO:0000256" key="4">
    <source>
        <dbReference type="SAM" id="Coils"/>
    </source>
</evidence>
<evidence type="ECO:0000256" key="2">
    <source>
        <dbReference type="ARBA" id="ARBA00023242"/>
    </source>
</evidence>
<organism evidence="7 8">
    <name type="scientific">Mizuhopecten yessoensis</name>
    <name type="common">Japanese scallop</name>
    <name type="synonym">Patinopecten yessoensis</name>
    <dbReference type="NCBI Taxonomy" id="6573"/>
    <lineage>
        <taxon>Eukaryota</taxon>
        <taxon>Metazoa</taxon>
        <taxon>Spiralia</taxon>
        <taxon>Lophotrochozoa</taxon>
        <taxon>Mollusca</taxon>
        <taxon>Bivalvia</taxon>
        <taxon>Autobranchia</taxon>
        <taxon>Pteriomorphia</taxon>
        <taxon>Pectinida</taxon>
        <taxon>Pectinoidea</taxon>
        <taxon>Pectinidae</taxon>
        <taxon>Mizuhopecten</taxon>
    </lineage>
</organism>
<keyword evidence="8" id="KW-1185">Reference proteome</keyword>
<feature type="compositionally biased region" description="Basic and acidic residues" evidence="5">
    <location>
        <begin position="512"/>
        <end position="542"/>
    </location>
</feature>
<dbReference type="InterPro" id="IPR009061">
    <property type="entry name" value="DNA-bd_dom_put_sf"/>
</dbReference>
<dbReference type="CDD" id="cd21081">
    <property type="entry name" value="DHD_Dac"/>
    <property type="match status" value="1"/>
</dbReference>
<reference evidence="7 8" key="1">
    <citation type="journal article" date="2017" name="Nat. Ecol. Evol.">
        <title>Scallop genome provides insights into evolution of bilaterian karyotype and development.</title>
        <authorList>
            <person name="Wang S."/>
            <person name="Zhang J."/>
            <person name="Jiao W."/>
            <person name="Li J."/>
            <person name="Xun X."/>
            <person name="Sun Y."/>
            <person name="Guo X."/>
            <person name="Huan P."/>
            <person name="Dong B."/>
            <person name="Zhang L."/>
            <person name="Hu X."/>
            <person name="Sun X."/>
            <person name="Wang J."/>
            <person name="Zhao C."/>
            <person name="Wang Y."/>
            <person name="Wang D."/>
            <person name="Huang X."/>
            <person name="Wang R."/>
            <person name="Lv J."/>
            <person name="Li Y."/>
            <person name="Zhang Z."/>
            <person name="Liu B."/>
            <person name="Lu W."/>
            <person name="Hui Y."/>
            <person name="Liang J."/>
            <person name="Zhou Z."/>
            <person name="Hou R."/>
            <person name="Li X."/>
            <person name="Liu Y."/>
            <person name="Li H."/>
            <person name="Ning X."/>
            <person name="Lin Y."/>
            <person name="Zhao L."/>
            <person name="Xing Q."/>
            <person name="Dou J."/>
            <person name="Li Y."/>
            <person name="Mao J."/>
            <person name="Guo H."/>
            <person name="Dou H."/>
            <person name="Li T."/>
            <person name="Mu C."/>
            <person name="Jiang W."/>
            <person name="Fu Q."/>
            <person name="Fu X."/>
            <person name="Miao Y."/>
            <person name="Liu J."/>
            <person name="Yu Q."/>
            <person name="Li R."/>
            <person name="Liao H."/>
            <person name="Li X."/>
            <person name="Kong Y."/>
            <person name="Jiang Z."/>
            <person name="Chourrout D."/>
            <person name="Li R."/>
            <person name="Bao Z."/>
        </authorList>
    </citation>
    <scope>NUCLEOTIDE SEQUENCE [LARGE SCALE GENOMIC DNA]</scope>
    <source>
        <strain evidence="7 8">PY_sf001</strain>
    </source>
</reference>
<feature type="domain" description="SKI/SNO/DAC" evidence="6">
    <location>
        <begin position="66"/>
        <end position="172"/>
    </location>
</feature>
<proteinExistence type="inferred from homology"/>
<dbReference type="InterPro" id="IPR037000">
    <property type="entry name" value="Ski_DNA-bd_sf"/>
</dbReference>
<feature type="region of interest" description="Disordered" evidence="5">
    <location>
        <begin position="1"/>
        <end position="38"/>
    </location>
</feature>
<evidence type="ECO:0000313" key="8">
    <source>
        <dbReference type="Proteomes" id="UP000242188"/>
    </source>
</evidence>
<dbReference type="Proteomes" id="UP000242188">
    <property type="component" value="Unassembled WGS sequence"/>
</dbReference>
<dbReference type="InterPro" id="IPR003380">
    <property type="entry name" value="SKI/SNO/DAC"/>
</dbReference>
<comment type="similarity">
    <text evidence="3">Belongs to the DACH/dachshund family.</text>
</comment>
<feature type="region of interest" description="Disordered" evidence="5">
    <location>
        <begin position="315"/>
        <end position="393"/>
    </location>
</feature>
<dbReference type="GO" id="GO:0000978">
    <property type="term" value="F:RNA polymerase II cis-regulatory region sequence-specific DNA binding"/>
    <property type="evidence" value="ECO:0007669"/>
    <property type="project" value="TreeGrafter"/>
</dbReference>
<dbReference type="PANTHER" id="PTHR12577">
    <property type="entry name" value="DACHSHUND"/>
    <property type="match status" value="1"/>
</dbReference>
<dbReference type="PANTHER" id="PTHR12577:SF6">
    <property type="entry name" value="DACHSHUND, ISOFORM B"/>
    <property type="match status" value="1"/>
</dbReference>
<keyword evidence="4" id="KW-0175">Coiled coil</keyword>